<dbReference type="EMBL" id="LAZR01068143">
    <property type="protein sequence ID" value="KKK50196.1"/>
    <property type="molecule type" value="Genomic_DNA"/>
</dbReference>
<name>A0A0F8YQ32_9ZZZZ</name>
<feature type="non-terminal residue" evidence="1">
    <location>
        <position position="29"/>
    </location>
</feature>
<gene>
    <name evidence="1" type="ORF">LCGC14_3127410</name>
</gene>
<accession>A0A0F8YQ32</accession>
<evidence type="ECO:0000313" key="1">
    <source>
        <dbReference type="EMBL" id="KKK50196.1"/>
    </source>
</evidence>
<protein>
    <submittedName>
        <fullName evidence="1">Uncharacterized protein</fullName>
    </submittedName>
</protein>
<proteinExistence type="predicted"/>
<dbReference type="AlphaFoldDB" id="A0A0F8YQ32"/>
<sequence>MSQVKTFKVTARCEKCDNVQGLLVGADDE</sequence>
<organism evidence="1">
    <name type="scientific">marine sediment metagenome</name>
    <dbReference type="NCBI Taxonomy" id="412755"/>
    <lineage>
        <taxon>unclassified sequences</taxon>
        <taxon>metagenomes</taxon>
        <taxon>ecological metagenomes</taxon>
    </lineage>
</organism>
<reference evidence="1" key="1">
    <citation type="journal article" date="2015" name="Nature">
        <title>Complex archaea that bridge the gap between prokaryotes and eukaryotes.</title>
        <authorList>
            <person name="Spang A."/>
            <person name="Saw J.H."/>
            <person name="Jorgensen S.L."/>
            <person name="Zaremba-Niedzwiedzka K."/>
            <person name="Martijn J."/>
            <person name="Lind A.E."/>
            <person name="van Eijk R."/>
            <person name="Schleper C."/>
            <person name="Guy L."/>
            <person name="Ettema T.J."/>
        </authorList>
    </citation>
    <scope>NUCLEOTIDE SEQUENCE</scope>
</reference>
<comment type="caution">
    <text evidence="1">The sequence shown here is derived from an EMBL/GenBank/DDBJ whole genome shotgun (WGS) entry which is preliminary data.</text>
</comment>